<gene>
    <name evidence="2" type="ORF">U0070_018277</name>
</gene>
<keyword evidence="3" id="KW-1185">Reference proteome</keyword>
<evidence type="ECO:0000256" key="1">
    <source>
        <dbReference type="SAM" id="MobiDB-lite"/>
    </source>
</evidence>
<reference evidence="2 3" key="1">
    <citation type="journal article" date="2023" name="bioRxiv">
        <title>Conserved and derived expression patterns and positive selection on dental genes reveal complex evolutionary context of ever-growing rodent molars.</title>
        <authorList>
            <person name="Calamari Z.T."/>
            <person name="Song A."/>
            <person name="Cohen E."/>
            <person name="Akter M."/>
            <person name="Roy R.D."/>
            <person name="Hallikas O."/>
            <person name="Christensen M.M."/>
            <person name="Li P."/>
            <person name="Marangoni P."/>
            <person name="Jernvall J."/>
            <person name="Klein O.D."/>
        </authorList>
    </citation>
    <scope>NUCLEOTIDE SEQUENCE [LARGE SCALE GENOMIC DNA]</scope>
    <source>
        <strain evidence="2">V071</strain>
    </source>
</reference>
<comment type="caution">
    <text evidence="2">The sequence shown here is derived from an EMBL/GenBank/DDBJ whole genome shotgun (WGS) entry which is preliminary data.</text>
</comment>
<proteinExistence type="predicted"/>
<organism evidence="2 3">
    <name type="scientific">Myodes glareolus</name>
    <name type="common">Bank vole</name>
    <name type="synonym">Clethrionomys glareolus</name>
    <dbReference type="NCBI Taxonomy" id="447135"/>
    <lineage>
        <taxon>Eukaryota</taxon>
        <taxon>Metazoa</taxon>
        <taxon>Chordata</taxon>
        <taxon>Craniata</taxon>
        <taxon>Vertebrata</taxon>
        <taxon>Euteleostomi</taxon>
        <taxon>Mammalia</taxon>
        <taxon>Eutheria</taxon>
        <taxon>Euarchontoglires</taxon>
        <taxon>Glires</taxon>
        <taxon>Rodentia</taxon>
        <taxon>Myomorpha</taxon>
        <taxon>Muroidea</taxon>
        <taxon>Cricetidae</taxon>
        <taxon>Arvicolinae</taxon>
        <taxon>Myodes</taxon>
    </lineage>
</organism>
<dbReference type="Proteomes" id="UP001488838">
    <property type="component" value="Unassembled WGS sequence"/>
</dbReference>
<dbReference type="InterPro" id="IPR029355">
    <property type="entry name" value="Pro-rich_19"/>
</dbReference>
<feature type="region of interest" description="Disordered" evidence="1">
    <location>
        <begin position="204"/>
        <end position="238"/>
    </location>
</feature>
<sequence length="366" mass="40205">MDSRGPVPQPFQQLEKPGRIRRRKTRRERNKALVSIHRPLVRQDPPKSSREPSAILQDPVTSVAPKLVVITQGRLSREHRGLFNHEVKSLDVARLLNSGSLEPCTPPPSTKSSCSPVRVQEPALQSRGKENQVPGGSNSGPPSSPELPVLGKLLEELQCQLILPQAFPKRNLVQESRDAIIRTLQGCHGCVPDLALVLRGCQSPLPETKPRVPERQRTTSSGVHVPEHAPREGRQRTQQGAKRLNFTMPHQCGSGSTTSHRASLVPPTDHQLPFLPSVSSPSGAAWGPPTAFDMLKSIWLIATPPHPQPWDACPPQPLPQPPSPLLPRTSSALDWSPEPPAPLLSLSWVVTQRSPEAWSFPPMKLY</sequence>
<dbReference type="EMBL" id="JBBHLL010000686">
    <property type="protein sequence ID" value="KAK7798509.1"/>
    <property type="molecule type" value="Genomic_DNA"/>
</dbReference>
<dbReference type="PANTHER" id="PTHR37346">
    <property type="entry name" value="PROLINE-RICH PROTEIN 19"/>
    <property type="match status" value="1"/>
</dbReference>
<name>A0AAW0H9P8_MYOGA</name>
<dbReference type="AlphaFoldDB" id="A0AAW0H9P8"/>
<protein>
    <recommendedName>
        <fullName evidence="4">Proline rich 19</fullName>
    </recommendedName>
</protein>
<feature type="region of interest" description="Disordered" evidence="1">
    <location>
        <begin position="1"/>
        <end position="58"/>
    </location>
</feature>
<dbReference type="PANTHER" id="PTHR37346:SF1">
    <property type="entry name" value="PROLINE-RICH PROTEIN 19"/>
    <property type="match status" value="1"/>
</dbReference>
<evidence type="ECO:0000313" key="3">
    <source>
        <dbReference type="Proteomes" id="UP001488838"/>
    </source>
</evidence>
<evidence type="ECO:0008006" key="4">
    <source>
        <dbReference type="Google" id="ProtNLM"/>
    </source>
</evidence>
<accession>A0AAW0H9P8</accession>
<evidence type="ECO:0000313" key="2">
    <source>
        <dbReference type="EMBL" id="KAK7798509.1"/>
    </source>
</evidence>
<feature type="compositionally biased region" description="Basic residues" evidence="1">
    <location>
        <begin position="19"/>
        <end position="29"/>
    </location>
</feature>
<feature type="compositionally biased region" description="Pro residues" evidence="1">
    <location>
        <begin position="306"/>
        <end position="325"/>
    </location>
</feature>
<dbReference type="Pfam" id="PF15455">
    <property type="entry name" value="Pro-rich_19"/>
    <property type="match status" value="1"/>
</dbReference>
<feature type="region of interest" description="Disordered" evidence="1">
    <location>
        <begin position="306"/>
        <end position="336"/>
    </location>
</feature>
<feature type="region of interest" description="Disordered" evidence="1">
    <location>
        <begin position="100"/>
        <end position="148"/>
    </location>
</feature>
<feature type="compositionally biased region" description="Basic and acidic residues" evidence="1">
    <location>
        <begin position="208"/>
        <end position="217"/>
    </location>
</feature>
<feature type="compositionally biased region" description="Basic and acidic residues" evidence="1">
    <location>
        <begin position="225"/>
        <end position="235"/>
    </location>
</feature>